<organism evidence="2">
    <name type="scientific">uncultured Chloroflexia bacterium</name>
    <dbReference type="NCBI Taxonomy" id="1672391"/>
    <lineage>
        <taxon>Bacteria</taxon>
        <taxon>Bacillati</taxon>
        <taxon>Chloroflexota</taxon>
        <taxon>Chloroflexia</taxon>
        <taxon>environmental samples</taxon>
    </lineage>
</organism>
<dbReference type="Gene3D" id="1.50.10.160">
    <property type="match status" value="1"/>
</dbReference>
<dbReference type="PANTHER" id="PTHR31739:SF25">
    <property type="entry name" value="(E,E)-GERANYLLINALOOL SYNTHASE"/>
    <property type="match status" value="1"/>
</dbReference>
<accession>A0A6J4IQG0</accession>
<dbReference type="InterPro" id="IPR050148">
    <property type="entry name" value="Terpene_synthase-like"/>
</dbReference>
<evidence type="ECO:0000259" key="1">
    <source>
        <dbReference type="Pfam" id="PF13243"/>
    </source>
</evidence>
<dbReference type="AlphaFoldDB" id="A0A6J4IQG0"/>
<dbReference type="PANTHER" id="PTHR31739">
    <property type="entry name" value="ENT-COPALYL DIPHOSPHATE SYNTHASE, CHLOROPLASTIC"/>
    <property type="match status" value="1"/>
</dbReference>
<dbReference type="InterPro" id="IPR032696">
    <property type="entry name" value="SQ_cyclase_C"/>
</dbReference>
<sequence>MSSVAPHSERRAVHAIASTAYDTAWLASLPCPDAPNVPRFPMTLAWIPERQLPDGSWGSYVPYVPERIVCTLSALVALARFDQEGSFRSQILAGERYLWQHVHILGSEPCELVAFELLLPSLIERAVDSGIDVPPHVDQYRTERQAKLALLPIDKIYSPALTTSHALEFLGRNADASRLPQAQLANGSIGNSPAATAFLLEHVEDSAAASYLAACLVENGDGGVPVLAPCERFELLWVAYHRFLGGVSPHALLSEQQCVSLVDALSRGGVSLSPSFQVPDADDTAVALLLLHASGVMVSPNALTLFEHEDHFVSFPFERHPSTGVNIHVLAALNRYNSYPRREIAMRKILRFLDRTRNQGSYWTDKWHLSPLYATSHAIAALVQVQGSFDDQVVPMIDAAIEWILHIQNADGSWGFRSVPTAEETAYALVGLSNAPARSHRIRAAIEAGADYLGVHQSDSHPALWMDKCLYYPAQIVDSIIAAALSLAGNGGAPGGREMGAVPEETLHE</sequence>
<dbReference type="InterPro" id="IPR008930">
    <property type="entry name" value="Terpenoid_cyclase/PrenylTrfase"/>
</dbReference>
<feature type="domain" description="Squalene cyclase C-terminal" evidence="1">
    <location>
        <begin position="321"/>
        <end position="458"/>
    </location>
</feature>
<name>A0A6J4IQG0_9CHLR</name>
<evidence type="ECO:0000313" key="2">
    <source>
        <dbReference type="EMBL" id="CAA9258093.1"/>
    </source>
</evidence>
<dbReference type="GO" id="GO:0010333">
    <property type="term" value="F:terpene synthase activity"/>
    <property type="evidence" value="ECO:0007669"/>
    <property type="project" value="InterPro"/>
</dbReference>
<dbReference type="Pfam" id="PF13243">
    <property type="entry name" value="SQHop_cyclase_C"/>
    <property type="match status" value="1"/>
</dbReference>
<reference evidence="2" key="1">
    <citation type="submission" date="2020-02" db="EMBL/GenBank/DDBJ databases">
        <authorList>
            <person name="Meier V. D."/>
        </authorList>
    </citation>
    <scope>NUCLEOTIDE SEQUENCE</scope>
    <source>
        <strain evidence="2">AVDCRST_MAG26</strain>
    </source>
</reference>
<proteinExistence type="predicted"/>
<dbReference type="GO" id="GO:0000287">
    <property type="term" value="F:magnesium ion binding"/>
    <property type="evidence" value="ECO:0007669"/>
    <property type="project" value="TreeGrafter"/>
</dbReference>
<dbReference type="SUPFAM" id="SSF48239">
    <property type="entry name" value="Terpenoid cyclases/Protein prenyltransferases"/>
    <property type="match status" value="2"/>
</dbReference>
<dbReference type="GO" id="GO:0016102">
    <property type="term" value="P:diterpenoid biosynthetic process"/>
    <property type="evidence" value="ECO:0007669"/>
    <property type="project" value="TreeGrafter"/>
</dbReference>
<dbReference type="Gene3D" id="1.50.10.20">
    <property type="match status" value="1"/>
</dbReference>
<gene>
    <name evidence="2" type="ORF">AVDCRST_MAG26-2204</name>
</gene>
<dbReference type="EMBL" id="CADCTK010000503">
    <property type="protein sequence ID" value="CAA9258093.1"/>
    <property type="molecule type" value="Genomic_DNA"/>
</dbReference>
<protein>
    <recommendedName>
        <fullName evidence="1">Squalene cyclase C-terminal domain-containing protein</fullName>
    </recommendedName>
</protein>